<dbReference type="SMART" id="SM00419">
    <property type="entry name" value="HTH_CRP"/>
    <property type="match status" value="1"/>
</dbReference>
<evidence type="ECO:0000256" key="1">
    <source>
        <dbReference type="ARBA" id="ARBA00023015"/>
    </source>
</evidence>
<evidence type="ECO:0000256" key="3">
    <source>
        <dbReference type="ARBA" id="ARBA00023159"/>
    </source>
</evidence>
<keyword evidence="2" id="KW-0238">DNA-binding</keyword>
<comment type="caution">
    <text evidence="7">The sequence shown here is derived from an EMBL/GenBank/DDBJ whole genome shotgun (WGS) entry which is preliminary data.</text>
</comment>
<dbReference type="Gene3D" id="1.10.10.10">
    <property type="entry name" value="Winged helix-like DNA-binding domain superfamily/Winged helix DNA-binding domain"/>
    <property type="match status" value="1"/>
</dbReference>
<keyword evidence="1" id="KW-0805">Transcription regulation</keyword>
<gene>
    <name evidence="7" type="ORF">H8S33_00145</name>
</gene>
<dbReference type="PANTHER" id="PTHR24567:SF74">
    <property type="entry name" value="HTH-TYPE TRANSCRIPTIONAL REGULATOR ARCR"/>
    <property type="match status" value="1"/>
</dbReference>
<evidence type="ECO:0000259" key="5">
    <source>
        <dbReference type="PROSITE" id="PS50042"/>
    </source>
</evidence>
<dbReference type="InterPro" id="IPR014710">
    <property type="entry name" value="RmlC-like_jellyroll"/>
</dbReference>
<dbReference type="GO" id="GO:0005829">
    <property type="term" value="C:cytosol"/>
    <property type="evidence" value="ECO:0007669"/>
    <property type="project" value="TreeGrafter"/>
</dbReference>
<keyword evidence="4" id="KW-0804">Transcription</keyword>
<dbReference type="InterPro" id="IPR050397">
    <property type="entry name" value="Env_Response_Regulators"/>
</dbReference>
<evidence type="ECO:0000259" key="6">
    <source>
        <dbReference type="PROSITE" id="PS51063"/>
    </source>
</evidence>
<dbReference type="Proteomes" id="UP000637359">
    <property type="component" value="Unassembled WGS sequence"/>
</dbReference>
<keyword evidence="8" id="KW-1185">Reference proteome</keyword>
<dbReference type="Pfam" id="PF00027">
    <property type="entry name" value="cNMP_binding"/>
    <property type="match status" value="1"/>
</dbReference>
<evidence type="ECO:0000256" key="4">
    <source>
        <dbReference type="ARBA" id="ARBA00023163"/>
    </source>
</evidence>
<dbReference type="InterPro" id="IPR036388">
    <property type="entry name" value="WH-like_DNA-bd_sf"/>
</dbReference>
<dbReference type="SUPFAM" id="SSF46785">
    <property type="entry name" value="Winged helix' DNA-binding domain"/>
    <property type="match status" value="1"/>
</dbReference>
<feature type="domain" description="Cyclic nucleotide-binding" evidence="5">
    <location>
        <begin position="13"/>
        <end position="133"/>
    </location>
</feature>
<dbReference type="CDD" id="cd00038">
    <property type="entry name" value="CAP_ED"/>
    <property type="match status" value="1"/>
</dbReference>
<protein>
    <submittedName>
        <fullName evidence="7">Crp/Fnr family transcriptional regulator</fullName>
    </submittedName>
</protein>
<accession>A0A923L2H0</accession>
<dbReference type="InterPro" id="IPR000595">
    <property type="entry name" value="cNMP-bd_dom"/>
</dbReference>
<reference evidence="7" key="1">
    <citation type="submission" date="2020-08" db="EMBL/GenBank/DDBJ databases">
        <title>Genome public.</title>
        <authorList>
            <person name="Liu C."/>
            <person name="Sun Q."/>
        </authorList>
    </citation>
    <scope>NUCLEOTIDE SEQUENCE</scope>
    <source>
        <strain evidence="7">BX22</strain>
    </source>
</reference>
<dbReference type="EMBL" id="JACOOL010000001">
    <property type="protein sequence ID" value="MBC5635221.1"/>
    <property type="molecule type" value="Genomic_DNA"/>
</dbReference>
<name>A0A923L2H0_9BACI</name>
<evidence type="ECO:0000313" key="8">
    <source>
        <dbReference type="Proteomes" id="UP000637359"/>
    </source>
</evidence>
<sequence>MVDKIKYLSRINLFHDLDIQELQQMESIAPIRVTKKGTLITAPHKNQKRLYLIKSGKVRMYTLSNSGKELTIDILGAGHIFGEISLFAPGSHLIYAKAIENSIICSIDKIQFEQVLMEKPVIALKIIKVLSTRLKEMEEMMEQMAYGSVRNKLLFLLNRLSEKFGEPLNENAAVQNEWIQIGVKVTHQELASMMGSIRETVTELLNELISEGVVNRTSTRGFFIIHRQRLKETIENTI</sequence>
<dbReference type="InterPro" id="IPR012318">
    <property type="entry name" value="HTH_CRP"/>
</dbReference>
<dbReference type="InterPro" id="IPR018490">
    <property type="entry name" value="cNMP-bd_dom_sf"/>
</dbReference>
<dbReference type="PROSITE" id="PS51063">
    <property type="entry name" value="HTH_CRP_2"/>
    <property type="match status" value="1"/>
</dbReference>
<keyword evidence="3" id="KW-0010">Activator</keyword>
<evidence type="ECO:0000256" key="2">
    <source>
        <dbReference type="ARBA" id="ARBA00023125"/>
    </source>
</evidence>
<dbReference type="AlphaFoldDB" id="A0A923L2H0"/>
<evidence type="ECO:0000313" key="7">
    <source>
        <dbReference type="EMBL" id="MBC5635221.1"/>
    </source>
</evidence>
<dbReference type="Pfam" id="PF13545">
    <property type="entry name" value="HTH_Crp_2"/>
    <property type="match status" value="1"/>
</dbReference>
<proteinExistence type="predicted"/>
<dbReference type="PROSITE" id="PS50042">
    <property type="entry name" value="CNMP_BINDING_3"/>
    <property type="match status" value="1"/>
</dbReference>
<feature type="domain" description="HTH crp-type" evidence="6">
    <location>
        <begin position="147"/>
        <end position="229"/>
    </location>
</feature>
<dbReference type="GO" id="GO:0003700">
    <property type="term" value="F:DNA-binding transcription factor activity"/>
    <property type="evidence" value="ECO:0007669"/>
    <property type="project" value="TreeGrafter"/>
</dbReference>
<dbReference type="Gene3D" id="2.60.120.10">
    <property type="entry name" value="Jelly Rolls"/>
    <property type="match status" value="1"/>
</dbReference>
<dbReference type="InterPro" id="IPR036390">
    <property type="entry name" value="WH_DNA-bd_sf"/>
</dbReference>
<dbReference type="PRINTS" id="PR00034">
    <property type="entry name" value="HTHCRP"/>
</dbReference>
<dbReference type="SUPFAM" id="SSF51206">
    <property type="entry name" value="cAMP-binding domain-like"/>
    <property type="match status" value="1"/>
</dbReference>
<dbReference type="GO" id="GO:0003677">
    <property type="term" value="F:DNA binding"/>
    <property type="evidence" value="ECO:0007669"/>
    <property type="project" value="UniProtKB-KW"/>
</dbReference>
<dbReference type="PANTHER" id="PTHR24567">
    <property type="entry name" value="CRP FAMILY TRANSCRIPTIONAL REGULATORY PROTEIN"/>
    <property type="match status" value="1"/>
</dbReference>
<dbReference type="SMART" id="SM00100">
    <property type="entry name" value="cNMP"/>
    <property type="match status" value="1"/>
</dbReference>
<organism evidence="7 8">
    <name type="scientific">Ornithinibacillus hominis</name>
    <dbReference type="NCBI Taxonomy" id="2763055"/>
    <lineage>
        <taxon>Bacteria</taxon>
        <taxon>Bacillati</taxon>
        <taxon>Bacillota</taxon>
        <taxon>Bacilli</taxon>
        <taxon>Bacillales</taxon>
        <taxon>Bacillaceae</taxon>
        <taxon>Ornithinibacillus</taxon>
    </lineage>
</organism>